<dbReference type="Proteomes" id="UP000093080">
    <property type="component" value="Unassembled WGS sequence"/>
</dbReference>
<keyword evidence="2" id="KW-1185">Reference proteome</keyword>
<evidence type="ECO:0000313" key="1">
    <source>
        <dbReference type="EMBL" id="OCC14821.1"/>
    </source>
</evidence>
<protein>
    <submittedName>
        <fullName evidence="1">Uncharacterized protein</fullName>
    </submittedName>
</protein>
<gene>
    <name evidence="1" type="ORF">DBT_1881</name>
</gene>
<reference evidence="1 2" key="1">
    <citation type="submission" date="2016-06" db="EMBL/GenBank/DDBJ databases">
        <title>Respiratory ammonification of nitrate coupled to the oxidation of elemental sulfur in deep-sea autotrophic thermophilic bacteria.</title>
        <authorList>
            <person name="Slobodkina G.B."/>
            <person name="Mardanov A.V."/>
            <person name="Ravin N.V."/>
            <person name="Frolova A.A."/>
            <person name="Viryasiv M.B."/>
            <person name="Chernyh N.A."/>
            <person name="Bonch-Osmolovskaya E.A."/>
            <person name="Slobodkin A.I."/>
        </authorList>
    </citation>
    <scope>NUCLEOTIDE SEQUENCE [LARGE SCALE GENOMIC DNA]</scope>
    <source>
        <strain evidence="1 2">S69</strain>
    </source>
</reference>
<dbReference type="AlphaFoldDB" id="A0A1B9F4Z9"/>
<accession>A0A1B9F4Z9</accession>
<proteinExistence type="predicted"/>
<evidence type="ECO:0000313" key="2">
    <source>
        <dbReference type="Proteomes" id="UP000093080"/>
    </source>
</evidence>
<sequence>MKREKLMANIPAYLQSTQRSPATGSIFKHPSYSYILNRFVGLTFEDFNRYNVYFYVF</sequence>
<name>A0A1B9F4Z9_9BACT</name>
<comment type="caution">
    <text evidence="1">The sequence shown here is derived from an EMBL/GenBank/DDBJ whole genome shotgun (WGS) entry which is preliminary data.</text>
</comment>
<dbReference type="EMBL" id="MAGO01000009">
    <property type="protein sequence ID" value="OCC14821.1"/>
    <property type="molecule type" value="Genomic_DNA"/>
</dbReference>
<organism evidence="1 2">
    <name type="scientific">Dissulfuribacter thermophilus</name>
    <dbReference type="NCBI Taxonomy" id="1156395"/>
    <lineage>
        <taxon>Bacteria</taxon>
        <taxon>Pseudomonadati</taxon>
        <taxon>Thermodesulfobacteriota</taxon>
        <taxon>Dissulfuribacteria</taxon>
        <taxon>Dissulfuribacterales</taxon>
        <taxon>Dissulfuribacteraceae</taxon>
        <taxon>Dissulfuribacter</taxon>
    </lineage>
</organism>